<evidence type="ECO:0000313" key="3">
    <source>
        <dbReference type="Proteomes" id="UP000266934"/>
    </source>
</evidence>
<dbReference type="Proteomes" id="UP000266934">
    <property type="component" value="Chromosome"/>
</dbReference>
<reference evidence="2 3" key="1">
    <citation type="submission" date="2018-08" db="EMBL/GenBank/DDBJ databases">
        <title>Complete genome sequencing of Blastochloris tepida GI.</title>
        <authorList>
            <person name="Tsukatani Y."/>
            <person name="Mori H."/>
        </authorList>
    </citation>
    <scope>NUCLEOTIDE SEQUENCE [LARGE SCALE GENOMIC DNA]</scope>
    <source>
        <strain evidence="2 3">GI</strain>
    </source>
</reference>
<keyword evidence="1" id="KW-0812">Transmembrane</keyword>
<accession>A0A348G404</accession>
<evidence type="ECO:0000313" key="2">
    <source>
        <dbReference type="EMBL" id="BBF94287.1"/>
    </source>
</evidence>
<name>A0A348G404_9HYPH</name>
<gene>
    <name evidence="2" type="ORF">BLTE_29720</name>
</gene>
<dbReference type="RefSeq" id="WP_342211497.1">
    <property type="nucleotide sequence ID" value="NZ_AP018907.1"/>
</dbReference>
<evidence type="ECO:0000256" key="1">
    <source>
        <dbReference type="SAM" id="Phobius"/>
    </source>
</evidence>
<evidence type="ECO:0008006" key="4">
    <source>
        <dbReference type="Google" id="ProtNLM"/>
    </source>
</evidence>
<sequence>MTTTNPNTTDPAGTAATLDRSDMPPLLRLIHPVAGAVALLTIATFWISTVAVEALGTPADVARLKNAILWGMLVLVPAIAIAGASGMRLGRTSLHPLIEAKQSRMPIIALNGLLVLVPAAFFLADRAAAGMLDQVFYTVQAIELAAGAFNFYLIVLAMRDGFQLSGRFGFLTAGR</sequence>
<feature type="transmembrane region" description="Helical" evidence="1">
    <location>
        <begin position="136"/>
        <end position="158"/>
    </location>
</feature>
<feature type="transmembrane region" description="Helical" evidence="1">
    <location>
        <begin position="67"/>
        <end position="86"/>
    </location>
</feature>
<dbReference type="AlphaFoldDB" id="A0A348G404"/>
<keyword evidence="3" id="KW-1185">Reference proteome</keyword>
<feature type="transmembrane region" description="Helical" evidence="1">
    <location>
        <begin position="29"/>
        <end position="47"/>
    </location>
</feature>
<dbReference type="EMBL" id="AP018907">
    <property type="protein sequence ID" value="BBF94287.1"/>
    <property type="molecule type" value="Genomic_DNA"/>
</dbReference>
<organism evidence="2 3">
    <name type="scientific">Blastochloris tepida</name>
    <dbReference type="NCBI Taxonomy" id="2233851"/>
    <lineage>
        <taxon>Bacteria</taxon>
        <taxon>Pseudomonadati</taxon>
        <taxon>Pseudomonadota</taxon>
        <taxon>Alphaproteobacteria</taxon>
        <taxon>Hyphomicrobiales</taxon>
        <taxon>Blastochloridaceae</taxon>
        <taxon>Blastochloris</taxon>
    </lineage>
</organism>
<dbReference type="KEGG" id="blag:BLTE_29720"/>
<protein>
    <recommendedName>
        <fullName evidence="4">Transmembrane protein</fullName>
    </recommendedName>
</protein>
<proteinExistence type="predicted"/>
<keyword evidence="1" id="KW-0472">Membrane</keyword>
<feature type="transmembrane region" description="Helical" evidence="1">
    <location>
        <begin position="107"/>
        <end position="124"/>
    </location>
</feature>
<keyword evidence="1" id="KW-1133">Transmembrane helix</keyword>